<dbReference type="VEuPathDB" id="ToxoDB:EMWEY_00022840"/>
<keyword evidence="4" id="KW-1185">Reference proteome</keyword>
<gene>
    <name evidence="3" type="ORF">EMWEY_00022840</name>
</gene>
<dbReference type="GeneID" id="25336270"/>
<evidence type="ECO:0008006" key="5">
    <source>
        <dbReference type="Google" id="ProtNLM"/>
    </source>
</evidence>
<accession>U6M6A9</accession>
<name>U6M6A9_EIMMA</name>
<reference evidence="3" key="2">
    <citation type="submission" date="2013-10" db="EMBL/GenBank/DDBJ databases">
        <authorList>
            <person name="Aslett M."/>
        </authorList>
    </citation>
    <scope>NUCLEOTIDE SEQUENCE [LARGE SCALE GENOMIC DNA]</scope>
    <source>
        <strain evidence="3">Weybridge</strain>
    </source>
</reference>
<evidence type="ECO:0000313" key="3">
    <source>
        <dbReference type="EMBL" id="CDJ59531.1"/>
    </source>
</evidence>
<feature type="coiled-coil region" evidence="1">
    <location>
        <begin position="515"/>
        <end position="542"/>
    </location>
</feature>
<dbReference type="AlphaFoldDB" id="U6M6A9"/>
<feature type="compositionally biased region" description="Acidic residues" evidence="2">
    <location>
        <begin position="439"/>
        <end position="449"/>
    </location>
</feature>
<sequence length="909" mass="98375">MEQDGESGPRLAWRSVRNEDLPPKGISAVVRFPSEGPADAAKRHILSDFLTFNGTATILAHRLLPSQTVQAVNTAAAKVDLESCKVSVTAASAANSGVTALAAAEADAADAPLQLFVGLANGQLWHMEIKQQQDRQNSEQCAEKQLPRRLSVASKQLLYCRMAEPVDMACCYVQGEDMATSAVRQENQKRSIKYTMMLIALYSDGVAVVSWPETGHTTEILPVDGACRLTLSAQGYRLAISTRKRRLVLLERNGREFTVVKDFSPLKLAGPADPAVQPTWIGEEKLLLPGAPQLRSSCKANAWEEAKEVPALREADAPSHLALLQHCGSVVGEKALDVSGESVGGTAQLRSICCLATNSSLAPLVLLRDDGYLGILILCPEDMQAANQASASFVHRDKLDAKEQTTHNPQKPTVGDAEESATSARSFKDFLSREAAEASADETESEAQENDLFNGMDPEERTPPKKRAHKHRRRPPSGAGEESQSSDTDSGGSRRASFDGEGVYAGGTEVFASSLTALQSELQEAQAMLNALIKKQHATKQRLIHPGGGPQPKDPGKPWCLYWTHFGHITKTVTAENSVLDVFNFSPGAVAEGTAHRKLADLHNSSAAALCRAGVVLAASGSSRSVMEFRTLRIFTLGGVLLYTADVFGFFDLESPLDWIGVSPGGMPAIKDVSGKSGVVRGLLPVGSTNIGGLGYAFKWVKLCSLEEASANAPLFPVVIDESKGELGVVRLKAGEEGLSFPDCSVSEAFFGYTMEHIPLRIPSPDLWSYPRWQRLLRHDKQLKGVGDGGGDAALVPWPQYDELRLQQEMAIRQLNHFVSICGGSAVGGAEGDAEAREAQRKLHLLSKRHDKFCLRGFAKCTDDKRRIFVVRTLQLHGVAKDMALRLKTENAPQHARSLLDNDTRLQTE</sequence>
<feature type="compositionally biased region" description="Basic and acidic residues" evidence="2">
    <location>
        <begin position="426"/>
        <end position="436"/>
    </location>
</feature>
<reference evidence="3" key="1">
    <citation type="submission" date="2013-10" db="EMBL/GenBank/DDBJ databases">
        <title>Genomic analysis of the causative agents of coccidiosis in chickens.</title>
        <authorList>
            <person name="Reid A.J."/>
            <person name="Blake D."/>
            <person name="Billington K."/>
            <person name="Browne H."/>
            <person name="Dunn M."/>
            <person name="Hung S."/>
            <person name="Kawahara F."/>
            <person name="Miranda-Saavedra D."/>
            <person name="Mourier T."/>
            <person name="Nagra H."/>
            <person name="Otto T.D."/>
            <person name="Rawlings N."/>
            <person name="Sanchez A."/>
            <person name="Sanders M."/>
            <person name="Subramaniam C."/>
            <person name="Tay Y."/>
            <person name="Dear P."/>
            <person name="Doerig C."/>
            <person name="Gruber A."/>
            <person name="Parkinson J."/>
            <person name="Shirley M."/>
            <person name="Wan K.L."/>
            <person name="Berriman M."/>
            <person name="Tomley F."/>
            <person name="Pain A."/>
        </authorList>
    </citation>
    <scope>NUCLEOTIDE SEQUENCE [LARGE SCALE GENOMIC DNA]</scope>
    <source>
        <strain evidence="3">Weybridge</strain>
    </source>
</reference>
<feature type="region of interest" description="Disordered" evidence="2">
    <location>
        <begin position="402"/>
        <end position="501"/>
    </location>
</feature>
<feature type="compositionally biased region" description="Basic residues" evidence="2">
    <location>
        <begin position="464"/>
        <end position="475"/>
    </location>
</feature>
<evidence type="ECO:0000256" key="1">
    <source>
        <dbReference type="SAM" id="Coils"/>
    </source>
</evidence>
<feature type="compositionally biased region" description="Polar residues" evidence="2">
    <location>
        <begin position="482"/>
        <end position="491"/>
    </location>
</feature>
<keyword evidence="1" id="KW-0175">Coiled coil</keyword>
<dbReference type="OrthoDB" id="427368at2759"/>
<protein>
    <recommendedName>
        <fullName evidence="5">Minichromosome loss protein Mcl1 middle region domain-containing protein</fullName>
    </recommendedName>
</protein>
<dbReference type="Proteomes" id="UP000030763">
    <property type="component" value="Unassembled WGS sequence"/>
</dbReference>
<dbReference type="OMA" id="NAPQHAR"/>
<evidence type="ECO:0000256" key="2">
    <source>
        <dbReference type="SAM" id="MobiDB-lite"/>
    </source>
</evidence>
<dbReference type="RefSeq" id="XP_013336179.1">
    <property type="nucleotide sequence ID" value="XM_013480725.1"/>
</dbReference>
<evidence type="ECO:0000313" key="4">
    <source>
        <dbReference type="Proteomes" id="UP000030763"/>
    </source>
</evidence>
<proteinExistence type="predicted"/>
<dbReference type="EMBL" id="HG720510">
    <property type="protein sequence ID" value="CDJ59531.1"/>
    <property type="molecule type" value="Genomic_DNA"/>
</dbReference>
<organism evidence="3 4">
    <name type="scientific">Eimeria maxima</name>
    <name type="common">Coccidian parasite</name>
    <dbReference type="NCBI Taxonomy" id="5804"/>
    <lineage>
        <taxon>Eukaryota</taxon>
        <taxon>Sar</taxon>
        <taxon>Alveolata</taxon>
        <taxon>Apicomplexa</taxon>
        <taxon>Conoidasida</taxon>
        <taxon>Coccidia</taxon>
        <taxon>Eucoccidiorida</taxon>
        <taxon>Eimeriorina</taxon>
        <taxon>Eimeriidae</taxon>
        <taxon>Eimeria</taxon>
    </lineage>
</organism>